<evidence type="ECO:0000256" key="1">
    <source>
        <dbReference type="ARBA" id="ARBA00004651"/>
    </source>
</evidence>
<evidence type="ECO:0000256" key="2">
    <source>
        <dbReference type="ARBA" id="ARBA00007400"/>
    </source>
</evidence>
<feature type="transmembrane region" description="Helical" evidence="7">
    <location>
        <begin position="9"/>
        <end position="26"/>
    </location>
</feature>
<dbReference type="RefSeq" id="WP_313831698.1">
    <property type="nucleotide sequence ID" value="NZ_JAQOUE010000001.1"/>
</dbReference>
<evidence type="ECO:0000313" key="10">
    <source>
        <dbReference type="Proteomes" id="UP001250932"/>
    </source>
</evidence>
<dbReference type="InterPro" id="IPR002656">
    <property type="entry name" value="Acyl_transf_3_dom"/>
</dbReference>
<dbReference type="Proteomes" id="UP001250932">
    <property type="component" value="Unassembled WGS sequence"/>
</dbReference>
<evidence type="ECO:0000256" key="6">
    <source>
        <dbReference type="ARBA" id="ARBA00023136"/>
    </source>
</evidence>
<feature type="transmembrane region" description="Helical" evidence="7">
    <location>
        <begin position="46"/>
        <end position="62"/>
    </location>
</feature>
<evidence type="ECO:0000259" key="8">
    <source>
        <dbReference type="Pfam" id="PF01757"/>
    </source>
</evidence>
<evidence type="ECO:0000256" key="3">
    <source>
        <dbReference type="ARBA" id="ARBA00022475"/>
    </source>
</evidence>
<feature type="transmembrane region" description="Helical" evidence="7">
    <location>
        <begin position="199"/>
        <end position="217"/>
    </location>
</feature>
<feature type="domain" description="Acyltransferase 3" evidence="8">
    <location>
        <begin position="5"/>
        <end position="328"/>
    </location>
</feature>
<name>A0ABU3K4P1_9BACT</name>
<dbReference type="GO" id="GO:0016746">
    <property type="term" value="F:acyltransferase activity"/>
    <property type="evidence" value="ECO:0007669"/>
    <property type="project" value="UniProtKB-KW"/>
</dbReference>
<keyword evidence="10" id="KW-1185">Reference proteome</keyword>
<dbReference type="Pfam" id="PF01757">
    <property type="entry name" value="Acyl_transf_3"/>
    <property type="match status" value="1"/>
</dbReference>
<dbReference type="PANTHER" id="PTHR40074">
    <property type="entry name" value="O-ACETYLTRANSFERASE WECH"/>
    <property type="match status" value="1"/>
</dbReference>
<keyword evidence="4 7" id="KW-0812">Transmembrane</keyword>
<proteinExistence type="inferred from homology"/>
<keyword evidence="5 7" id="KW-1133">Transmembrane helix</keyword>
<keyword evidence="3" id="KW-1003">Cell membrane</keyword>
<feature type="transmembrane region" description="Helical" evidence="7">
    <location>
        <begin position="318"/>
        <end position="336"/>
    </location>
</feature>
<comment type="subcellular location">
    <subcellularLocation>
        <location evidence="1">Cell membrane</location>
        <topology evidence="1">Multi-pass membrane protein</topology>
    </subcellularLocation>
</comment>
<feature type="transmembrane region" description="Helical" evidence="7">
    <location>
        <begin position="161"/>
        <end position="179"/>
    </location>
</feature>
<dbReference type="PANTHER" id="PTHR40074:SF2">
    <property type="entry name" value="O-ACETYLTRANSFERASE WECH"/>
    <property type="match status" value="1"/>
</dbReference>
<comment type="similarity">
    <text evidence="2">Belongs to the acyltransferase 3 family.</text>
</comment>
<organism evidence="9 10">
    <name type="scientific">Candidatus Nitronereus thalassa</name>
    <dbReference type="NCBI Taxonomy" id="3020898"/>
    <lineage>
        <taxon>Bacteria</taxon>
        <taxon>Pseudomonadati</taxon>
        <taxon>Nitrospirota</taxon>
        <taxon>Nitrospiria</taxon>
        <taxon>Nitrospirales</taxon>
        <taxon>Nitrospiraceae</taxon>
        <taxon>Candidatus Nitronereus</taxon>
    </lineage>
</organism>
<keyword evidence="9" id="KW-0012">Acyltransferase</keyword>
<feature type="transmembrane region" description="Helical" evidence="7">
    <location>
        <begin position="256"/>
        <end position="274"/>
    </location>
</feature>
<accession>A0ABU3K4P1</accession>
<keyword evidence="9" id="KW-0808">Transferase</keyword>
<gene>
    <name evidence="9" type="ORF">PPG34_03215</name>
</gene>
<feature type="transmembrane region" description="Helical" evidence="7">
    <location>
        <begin position="224"/>
        <end position="244"/>
    </location>
</feature>
<evidence type="ECO:0000256" key="4">
    <source>
        <dbReference type="ARBA" id="ARBA00022692"/>
    </source>
</evidence>
<dbReference type="EMBL" id="JAQOUE010000001">
    <property type="protein sequence ID" value="MDT7041343.1"/>
    <property type="molecule type" value="Genomic_DNA"/>
</dbReference>
<feature type="transmembrane region" description="Helical" evidence="7">
    <location>
        <begin position="135"/>
        <end position="154"/>
    </location>
</feature>
<comment type="caution">
    <text evidence="9">The sequence shown here is derived from an EMBL/GenBank/DDBJ whole genome shotgun (WGS) entry which is preliminary data.</text>
</comment>
<feature type="transmembrane region" description="Helical" evidence="7">
    <location>
        <begin position="286"/>
        <end position="306"/>
    </location>
</feature>
<sequence>MRRIQSIDAFRFLAILGVIVIHTTRFKGDELKNAYDYFCVAINQGSRFAVPFFFIISGFFFAKKTSVRDSVLPVAEKILKRLGLIWLFFCMVYILPYDLFSVFEYGVAGPVKMVYWNLENIISDPVRLVFEGSKGHLWFLVSLANSVIIVTLFLRYWKANPLLPLIIVSVALYIFGLLAKSYSETPLGIHIDFNTRNGPFFSTIFFVLGYVLSYINYSQKYFAYGLMILALGYGIHFCEIYYLYSTYGVSPASHDYVVGTVLVGLGASWMALSGHPFLKITSASSIGKYTLGIYGIHFVFIDLLMHIDKQLSSPAWEIVYVGLVFLFSSGVTLIAAKYDRLKKVLI</sequence>
<reference evidence="9 10" key="1">
    <citation type="journal article" date="2023" name="ISME J.">
        <title>Cultivation and genomic characterization of novel and ubiquitous marine nitrite-oxidizing bacteria from the Nitrospirales.</title>
        <authorList>
            <person name="Mueller A.J."/>
            <person name="Daebeler A."/>
            <person name="Herbold C.W."/>
            <person name="Kirkegaard R.H."/>
            <person name="Daims H."/>
        </authorList>
    </citation>
    <scope>NUCLEOTIDE SEQUENCE [LARGE SCALE GENOMIC DNA]</scope>
    <source>
        <strain evidence="9 10">EB</strain>
    </source>
</reference>
<keyword evidence="6 7" id="KW-0472">Membrane</keyword>
<protein>
    <submittedName>
        <fullName evidence="9">Acyltransferase family protein</fullName>
    </submittedName>
</protein>
<evidence type="ECO:0000313" key="9">
    <source>
        <dbReference type="EMBL" id="MDT7041343.1"/>
    </source>
</evidence>
<evidence type="ECO:0000256" key="7">
    <source>
        <dbReference type="SAM" id="Phobius"/>
    </source>
</evidence>
<evidence type="ECO:0000256" key="5">
    <source>
        <dbReference type="ARBA" id="ARBA00022989"/>
    </source>
</evidence>
<feature type="transmembrane region" description="Helical" evidence="7">
    <location>
        <begin position="83"/>
        <end position="103"/>
    </location>
</feature>